<evidence type="ECO:0000256" key="1">
    <source>
        <dbReference type="SAM" id="MobiDB-lite"/>
    </source>
</evidence>
<reference evidence="2 3" key="1">
    <citation type="submission" date="2018-04" db="EMBL/GenBank/DDBJ databases">
        <title>The genome of golden apple snail Pomacea canaliculata provides insight into stress tolerance and invasive adaptation.</title>
        <authorList>
            <person name="Liu C."/>
            <person name="Liu B."/>
            <person name="Ren Y."/>
            <person name="Zhang Y."/>
            <person name="Wang H."/>
            <person name="Li S."/>
            <person name="Jiang F."/>
            <person name="Yin L."/>
            <person name="Zhang G."/>
            <person name="Qian W."/>
            <person name="Fan W."/>
        </authorList>
    </citation>
    <scope>NUCLEOTIDE SEQUENCE [LARGE SCALE GENOMIC DNA]</scope>
    <source>
        <strain evidence="2">SZHN2017</strain>
        <tissue evidence="2">Muscle</tissue>
    </source>
</reference>
<dbReference type="EMBL" id="PZQS01000013">
    <property type="protein sequence ID" value="PVD20195.1"/>
    <property type="molecule type" value="Genomic_DNA"/>
</dbReference>
<dbReference type="AlphaFoldDB" id="A0A2T7NGB5"/>
<comment type="caution">
    <text evidence="2">The sequence shown here is derived from an EMBL/GenBank/DDBJ whole genome shotgun (WGS) entry which is preliminary data.</text>
</comment>
<feature type="compositionally biased region" description="Low complexity" evidence="1">
    <location>
        <begin position="49"/>
        <end position="62"/>
    </location>
</feature>
<evidence type="ECO:0000313" key="3">
    <source>
        <dbReference type="Proteomes" id="UP000245119"/>
    </source>
</evidence>
<dbReference type="Proteomes" id="UP000245119">
    <property type="component" value="Linkage Group LG13"/>
</dbReference>
<keyword evidence="3" id="KW-1185">Reference proteome</keyword>
<gene>
    <name evidence="2" type="ORF">C0Q70_20691</name>
</gene>
<organism evidence="2 3">
    <name type="scientific">Pomacea canaliculata</name>
    <name type="common">Golden apple snail</name>
    <dbReference type="NCBI Taxonomy" id="400727"/>
    <lineage>
        <taxon>Eukaryota</taxon>
        <taxon>Metazoa</taxon>
        <taxon>Spiralia</taxon>
        <taxon>Lophotrochozoa</taxon>
        <taxon>Mollusca</taxon>
        <taxon>Gastropoda</taxon>
        <taxon>Caenogastropoda</taxon>
        <taxon>Architaenioglossa</taxon>
        <taxon>Ampullarioidea</taxon>
        <taxon>Ampullariidae</taxon>
        <taxon>Pomacea</taxon>
    </lineage>
</organism>
<feature type="region of interest" description="Disordered" evidence="1">
    <location>
        <begin position="27"/>
        <end position="62"/>
    </location>
</feature>
<evidence type="ECO:0000313" key="2">
    <source>
        <dbReference type="EMBL" id="PVD20195.1"/>
    </source>
</evidence>
<accession>A0A2T7NGB5</accession>
<sequence>MNVLSPSLIKRACGGQKTRGVASLPRLLPPLRFTGPRGGRQHSGEIQVATKSSSNSSRTAAASLVARHGTATARQPPVSLSLEVSDGFLPPSRSCCASAAIFCDDQHGARRLVSANRGRRYKRLTVYAAMRVDVTTARMSSHLAAAHEVHREEAVVNMTTLFVAAVDVTSSCRGGQDDMSR</sequence>
<proteinExistence type="predicted"/>
<protein>
    <submittedName>
        <fullName evidence="2">Uncharacterized protein</fullName>
    </submittedName>
</protein>
<name>A0A2T7NGB5_POMCA</name>